<evidence type="ECO:0000313" key="3">
    <source>
        <dbReference type="EMBL" id="GGB58786.1"/>
    </source>
</evidence>
<accession>A0ABQ1J3M8</accession>
<keyword evidence="2" id="KW-1133">Transmembrane helix</keyword>
<dbReference type="EMBL" id="BMDZ01000080">
    <property type="protein sequence ID" value="GGB58786.1"/>
    <property type="molecule type" value="Genomic_DNA"/>
</dbReference>
<keyword evidence="2" id="KW-0472">Membrane</keyword>
<keyword evidence="4" id="KW-1185">Reference proteome</keyword>
<keyword evidence="2" id="KW-0812">Transmembrane</keyword>
<comment type="caution">
    <text evidence="3">The sequence shown here is derived from an EMBL/GenBank/DDBJ whole genome shotgun (WGS) entry which is preliminary data.</text>
</comment>
<organism evidence="3 4">
    <name type="scientific">Tistrella bauzanensis</name>
    <dbReference type="NCBI Taxonomy" id="657419"/>
    <lineage>
        <taxon>Bacteria</taxon>
        <taxon>Pseudomonadati</taxon>
        <taxon>Pseudomonadota</taxon>
        <taxon>Alphaproteobacteria</taxon>
        <taxon>Geminicoccales</taxon>
        <taxon>Geminicoccaceae</taxon>
        <taxon>Tistrella</taxon>
    </lineage>
</organism>
<sequence length="128" mass="13347">MTGQIIIDLISWALLMAGALFVLTGALGLIRMPDFYTRLHPAGMIDTFGAWLMLGGLCVQAGFTLVTVKLIIIGLLLFFTSPTASHIVANAALVAGVKPSGRRIGDAGAGGVTKPDARRATPSKGARR</sequence>
<feature type="region of interest" description="Disordered" evidence="1">
    <location>
        <begin position="100"/>
        <end position="128"/>
    </location>
</feature>
<dbReference type="InterPro" id="IPR005133">
    <property type="entry name" value="PhaG_MnhG_YufB"/>
</dbReference>
<proteinExistence type="predicted"/>
<dbReference type="Pfam" id="PF03334">
    <property type="entry name" value="PhaG_MnhG_YufB"/>
    <property type="match status" value="1"/>
</dbReference>
<feature type="transmembrane region" description="Helical" evidence="2">
    <location>
        <begin position="12"/>
        <end position="30"/>
    </location>
</feature>
<evidence type="ECO:0000256" key="2">
    <source>
        <dbReference type="SAM" id="Phobius"/>
    </source>
</evidence>
<reference evidence="4" key="1">
    <citation type="journal article" date="2019" name="Int. J. Syst. Evol. Microbiol.">
        <title>The Global Catalogue of Microorganisms (GCM) 10K type strain sequencing project: providing services to taxonomists for standard genome sequencing and annotation.</title>
        <authorList>
            <consortium name="The Broad Institute Genomics Platform"/>
            <consortium name="The Broad Institute Genome Sequencing Center for Infectious Disease"/>
            <person name="Wu L."/>
            <person name="Ma J."/>
        </authorList>
    </citation>
    <scope>NUCLEOTIDE SEQUENCE [LARGE SCALE GENOMIC DNA]</scope>
    <source>
        <strain evidence="4">CGMCC 1.10188</strain>
    </source>
</reference>
<dbReference type="PANTHER" id="PTHR34703">
    <property type="entry name" value="ANTIPORTER SUBUNIT MNHG2-RELATED"/>
    <property type="match status" value="1"/>
</dbReference>
<evidence type="ECO:0000256" key="1">
    <source>
        <dbReference type="SAM" id="MobiDB-lite"/>
    </source>
</evidence>
<name>A0ABQ1J3M8_9PROT</name>
<protein>
    <recommendedName>
        <fullName evidence="5">Sodium:proton antiporter</fullName>
    </recommendedName>
</protein>
<dbReference type="RefSeq" id="WP_188582066.1">
    <property type="nucleotide sequence ID" value="NZ_BMDZ01000080.1"/>
</dbReference>
<dbReference type="NCBIfam" id="TIGR01300">
    <property type="entry name" value="CPA3_mnhG_phaG"/>
    <property type="match status" value="1"/>
</dbReference>
<feature type="transmembrane region" description="Helical" evidence="2">
    <location>
        <begin position="50"/>
        <end position="79"/>
    </location>
</feature>
<gene>
    <name evidence="3" type="ORF">GCM10011505_44510</name>
</gene>
<dbReference type="Proteomes" id="UP000603352">
    <property type="component" value="Unassembled WGS sequence"/>
</dbReference>
<evidence type="ECO:0008006" key="5">
    <source>
        <dbReference type="Google" id="ProtNLM"/>
    </source>
</evidence>
<dbReference type="PANTHER" id="PTHR34703:SF1">
    <property type="entry name" value="ANTIPORTER SUBUNIT MNHG2-RELATED"/>
    <property type="match status" value="1"/>
</dbReference>
<evidence type="ECO:0000313" key="4">
    <source>
        <dbReference type="Proteomes" id="UP000603352"/>
    </source>
</evidence>